<evidence type="ECO:0000256" key="1">
    <source>
        <dbReference type="ARBA" id="ARBA00004167"/>
    </source>
</evidence>
<dbReference type="AlphaFoldDB" id="A0A8B7CDY5"/>
<dbReference type="PANTHER" id="PTHR33355:SF14">
    <property type="entry name" value="WALL-ASSOCIATED RECEPTOR KINASE GALACTURONAN-BINDING DOMAIN-CONTAINING PROTEIN"/>
    <property type="match status" value="1"/>
</dbReference>
<dbReference type="GO" id="GO:0030247">
    <property type="term" value="F:polysaccharide binding"/>
    <property type="evidence" value="ECO:0007669"/>
    <property type="project" value="InterPro"/>
</dbReference>
<keyword evidence="2 3" id="KW-0732">Signal</keyword>
<evidence type="ECO:0000313" key="5">
    <source>
        <dbReference type="Proteomes" id="UP000228380"/>
    </source>
</evidence>
<evidence type="ECO:0000313" key="6">
    <source>
        <dbReference type="RefSeq" id="XP_008797226.1"/>
    </source>
</evidence>
<evidence type="ECO:0000259" key="4">
    <source>
        <dbReference type="Pfam" id="PF13947"/>
    </source>
</evidence>
<feature type="domain" description="Wall-associated receptor kinase galacturonan-binding" evidence="4">
    <location>
        <begin position="24"/>
        <end position="80"/>
    </location>
</feature>
<comment type="subcellular location">
    <subcellularLocation>
        <location evidence="1">Membrane</location>
        <topology evidence="1">Single-pass membrane protein</topology>
    </subcellularLocation>
</comment>
<proteinExistence type="predicted"/>
<dbReference type="InterPro" id="IPR025287">
    <property type="entry name" value="WAK_GUB"/>
</dbReference>
<dbReference type="GO" id="GO:0016020">
    <property type="term" value="C:membrane"/>
    <property type="evidence" value="ECO:0007669"/>
    <property type="project" value="UniProtKB-SubCell"/>
</dbReference>
<organism evidence="5 6">
    <name type="scientific">Phoenix dactylifera</name>
    <name type="common">Date palm</name>
    <dbReference type="NCBI Taxonomy" id="42345"/>
    <lineage>
        <taxon>Eukaryota</taxon>
        <taxon>Viridiplantae</taxon>
        <taxon>Streptophyta</taxon>
        <taxon>Embryophyta</taxon>
        <taxon>Tracheophyta</taxon>
        <taxon>Spermatophyta</taxon>
        <taxon>Magnoliopsida</taxon>
        <taxon>Liliopsida</taxon>
        <taxon>Arecaceae</taxon>
        <taxon>Coryphoideae</taxon>
        <taxon>Phoeniceae</taxon>
        <taxon>Phoenix</taxon>
    </lineage>
</organism>
<evidence type="ECO:0000256" key="2">
    <source>
        <dbReference type="ARBA" id="ARBA00022729"/>
    </source>
</evidence>
<dbReference type="OrthoDB" id="1466077at2759"/>
<sequence length="207" mass="22627">MAATLSLLALAILATLAGASSRDCPPCGGTEIPYPLSTSSNCGDPDYKLYCNNNSLEFLSVGGTPHPVLSINPEAYRLIIHVPAIDMNVCSSSDLFEGGLKIDESSPFNISNRNTVMLFDCNETILFSPLNCSSNSLCRKFEETEEGSACRDTLCCTYLKDSRMTSHRIRIRVGGCTAYTSVVDIDPNDPPSLWNFGIELQWLPRRT</sequence>
<feature type="chain" id="PRO_5034396224" evidence="3">
    <location>
        <begin position="22"/>
        <end position="207"/>
    </location>
</feature>
<dbReference type="Pfam" id="PF13947">
    <property type="entry name" value="GUB_WAK_bind"/>
    <property type="match status" value="1"/>
</dbReference>
<protein>
    <submittedName>
        <fullName evidence="6">Wall-associated receptor kinase-like 20</fullName>
    </submittedName>
</protein>
<name>A0A8B7CDY5_PHODC</name>
<feature type="signal peptide" evidence="3">
    <location>
        <begin position="1"/>
        <end position="21"/>
    </location>
</feature>
<dbReference type="KEGG" id="pda:103712474"/>
<dbReference type="GeneID" id="103712474"/>
<dbReference type="Proteomes" id="UP000228380">
    <property type="component" value="Unplaced"/>
</dbReference>
<keyword evidence="5" id="KW-1185">Reference proteome</keyword>
<evidence type="ECO:0000256" key="3">
    <source>
        <dbReference type="SAM" id="SignalP"/>
    </source>
</evidence>
<dbReference type="RefSeq" id="XP_008797226.1">
    <property type="nucleotide sequence ID" value="XM_008799004.3"/>
</dbReference>
<accession>A0A8B7CDY5</accession>
<gene>
    <name evidence="6" type="primary">LOC103712474</name>
</gene>
<dbReference type="PANTHER" id="PTHR33355">
    <property type="entry name" value="WALL-ASSOCIATED RECEPTOR KINASE CARBOXY-TERMINAL PROTEIN-RELATED"/>
    <property type="match status" value="1"/>
</dbReference>
<reference evidence="6" key="1">
    <citation type="submission" date="2025-08" db="UniProtKB">
        <authorList>
            <consortium name="RefSeq"/>
        </authorList>
    </citation>
    <scope>IDENTIFICATION</scope>
    <source>
        <tissue evidence="6">Young leaves</tissue>
    </source>
</reference>